<evidence type="ECO:0000313" key="6">
    <source>
        <dbReference type="EMBL" id="SMG28808.1"/>
    </source>
</evidence>
<evidence type="ECO:0000256" key="2">
    <source>
        <dbReference type="ARBA" id="ARBA00022448"/>
    </source>
</evidence>
<keyword evidence="3" id="KW-0812">Transmembrane</keyword>
<dbReference type="InterPro" id="IPR020846">
    <property type="entry name" value="MFS_dom"/>
</dbReference>
<dbReference type="SUPFAM" id="SSF103473">
    <property type="entry name" value="MFS general substrate transporter"/>
    <property type="match status" value="1"/>
</dbReference>
<dbReference type="GO" id="GO:0015385">
    <property type="term" value="F:sodium:proton antiporter activity"/>
    <property type="evidence" value="ECO:0007669"/>
    <property type="project" value="TreeGrafter"/>
</dbReference>
<organism evidence="6 7">
    <name type="scientific">Sphingobacterium psychroaquaticum</name>
    <dbReference type="NCBI Taxonomy" id="561061"/>
    <lineage>
        <taxon>Bacteria</taxon>
        <taxon>Pseudomonadati</taxon>
        <taxon>Bacteroidota</taxon>
        <taxon>Sphingobacteriia</taxon>
        <taxon>Sphingobacteriales</taxon>
        <taxon>Sphingobacteriaceae</taxon>
        <taxon>Sphingobacterium</taxon>
    </lineage>
</organism>
<dbReference type="Pfam" id="PF07690">
    <property type="entry name" value="MFS_1"/>
    <property type="match status" value="1"/>
</dbReference>
<gene>
    <name evidence="6" type="ORF">SAMN05660862_1844</name>
</gene>
<dbReference type="PANTHER" id="PTHR23502">
    <property type="entry name" value="MAJOR FACILITATOR SUPERFAMILY"/>
    <property type="match status" value="1"/>
</dbReference>
<reference evidence="6 7" key="1">
    <citation type="submission" date="2017-04" db="EMBL/GenBank/DDBJ databases">
        <authorList>
            <person name="Afonso C.L."/>
            <person name="Miller P.J."/>
            <person name="Scott M.A."/>
            <person name="Spackman E."/>
            <person name="Goraichik I."/>
            <person name="Dimitrov K.M."/>
            <person name="Suarez D.L."/>
            <person name="Swayne D.E."/>
        </authorList>
    </citation>
    <scope>NUCLEOTIDE SEQUENCE [LARGE SCALE GENOMIC DNA]</scope>
    <source>
        <strain evidence="6 7">DSM 22418</strain>
    </source>
</reference>
<dbReference type="GO" id="GO:0005886">
    <property type="term" value="C:plasma membrane"/>
    <property type="evidence" value="ECO:0007669"/>
    <property type="project" value="TreeGrafter"/>
</dbReference>
<evidence type="ECO:0000313" key="7">
    <source>
        <dbReference type="Proteomes" id="UP000192980"/>
    </source>
</evidence>
<proteinExistence type="predicted"/>
<keyword evidence="2" id="KW-0813">Transport</keyword>
<dbReference type="OrthoDB" id="9814303at2"/>
<dbReference type="STRING" id="561061.SAMN05660862_1844"/>
<evidence type="ECO:0000256" key="4">
    <source>
        <dbReference type="ARBA" id="ARBA00022989"/>
    </source>
</evidence>
<sequence length="400" mass="44687">MLRDASPSRIKWATRLAFFSIPLSGFLTDIYLPSFPSMAKALDVSEHEIQATLTVYFLSYGIAQLFVGNLLDAFGRYKPRLIALAIVFLTSLGITQLHDIQWITAFRIVQGIAISLVVISTRAFFVDMYDQEQRKHYLSYFTIVWSCGPILAPFLGGYLEHYFNWQANFYFIAGYALLVLVLDLLISGETLAQFKKIKLREVVANYRLMLSHESFILGIVILGLSYSVVMVFNIAGPFVLENALNSSAVVIGYCTLILGFSWMVGGIVSKKMSSLDMSKRILYASAIQVVLCITIAILSMFSQNLYLFIAFAFLIHICSGFLYTIFFTQSMLTFPEHAGVAGGLIGGLVYVFTSLSSYLISTIGKIQTPADLGIRYVLIAALLLLLMCYVSRIYRKHTAT</sequence>
<evidence type="ECO:0000256" key="3">
    <source>
        <dbReference type="ARBA" id="ARBA00022692"/>
    </source>
</evidence>
<dbReference type="InterPro" id="IPR011701">
    <property type="entry name" value="MFS"/>
</dbReference>
<dbReference type="PROSITE" id="PS50850">
    <property type="entry name" value="MFS"/>
    <property type="match status" value="1"/>
</dbReference>
<keyword evidence="7" id="KW-1185">Reference proteome</keyword>
<dbReference type="GO" id="GO:1990961">
    <property type="term" value="P:xenobiotic detoxification by transmembrane export across the plasma membrane"/>
    <property type="evidence" value="ECO:0007669"/>
    <property type="project" value="TreeGrafter"/>
</dbReference>
<evidence type="ECO:0000256" key="5">
    <source>
        <dbReference type="ARBA" id="ARBA00023136"/>
    </source>
</evidence>
<dbReference type="PANTHER" id="PTHR23502:SF132">
    <property type="entry name" value="POLYAMINE TRANSPORTER 2-RELATED"/>
    <property type="match status" value="1"/>
</dbReference>
<dbReference type="InterPro" id="IPR036259">
    <property type="entry name" value="MFS_trans_sf"/>
</dbReference>
<dbReference type="Gene3D" id="1.20.1720.10">
    <property type="entry name" value="Multidrug resistance protein D"/>
    <property type="match status" value="1"/>
</dbReference>
<name>A0A1X7JLU8_9SPHI</name>
<accession>A0A1X7JLU8</accession>
<dbReference type="AlphaFoldDB" id="A0A1X7JLU8"/>
<keyword evidence="5" id="KW-0472">Membrane</keyword>
<dbReference type="Proteomes" id="UP000192980">
    <property type="component" value="Unassembled WGS sequence"/>
</dbReference>
<dbReference type="EMBL" id="FXAU01000003">
    <property type="protein sequence ID" value="SMG28808.1"/>
    <property type="molecule type" value="Genomic_DNA"/>
</dbReference>
<evidence type="ECO:0000256" key="1">
    <source>
        <dbReference type="ARBA" id="ARBA00004141"/>
    </source>
</evidence>
<protein>
    <submittedName>
        <fullName evidence="6">Drug resistance transporter, Bcr/CflA subfamily</fullName>
    </submittedName>
</protein>
<keyword evidence="4" id="KW-1133">Transmembrane helix</keyword>
<comment type="subcellular location">
    <subcellularLocation>
        <location evidence="1">Membrane</location>
        <topology evidence="1">Multi-pass membrane protein</topology>
    </subcellularLocation>
</comment>
<dbReference type="RefSeq" id="WP_085472608.1">
    <property type="nucleotide sequence ID" value="NZ_CP038029.1"/>
</dbReference>